<feature type="compositionally biased region" description="Basic and acidic residues" evidence="5">
    <location>
        <begin position="371"/>
        <end position="391"/>
    </location>
</feature>
<evidence type="ECO:0000256" key="3">
    <source>
        <dbReference type="ARBA" id="ARBA00022989"/>
    </source>
</evidence>
<accession>A0AA38JE97</accession>
<feature type="transmembrane region" description="Helical" evidence="6">
    <location>
        <begin position="53"/>
        <end position="73"/>
    </location>
</feature>
<dbReference type="EMBL" id="JANVFO010000112">
    <property type="protein sequence ID" value="KAJ3712083.1"/>
    <property type="molecule type" value="Genomic_DNA"/>
</dbReference>
<feature type="transmembrane region" description="Helical" evidence="6">
    <location>
        <begin position="323"/>
        <end position="347"/>
    </location>
</feature>
<dbReference type="GO" id="GO:0015171">
    <property type="term" value="F:amino acid transmembrane transporter activity"/>
    <property type="evidence" value="ECO:0007669"/>
    <property type="project" value="TreeGrafter"/>
</dbReference>
<feature type="transmembrane region" description="Helical" evidence="6">
    <location>
        <begin position="241"/>
        <end position="262"/>
    </location>
</feature>
<evidence type="ECO:0000256" key="6">
    <source>
        <dbReference type="SAM" id="Phobius"/>
    </source>
</evidence>
<comment type="caution">
    <text evidence="8">The sequence shown here is derived from an EMBL/GenBank/DDBJ whole genome shotgun (WGS) entry which is preliminary data.</text>
</comment>
<evidence type="ECO:0000256" key="1">
    <source>
        <dbReference type="ARBA" id="ARBA00004141"/>
    </source>
</evidence>
<feature type="transmembrane region" description="Helical" evidence="6">
    <location>
        <begin position="122"/>
        <end position="142"/>
    </location>
</feature>
<evidence type="ECO:0000259" key="7">
    <source>
        <dbReference type="Pfam" id="PF00324"/>
    </source>
</evidence>
<feature type="compositionally biased region" description="Polar residues" evidence="5">
    <location>
        <begin position="531"/>
        <end position="545"/>
    </location>
</feature>
<feature type="domain" description="Amino acid permease/ SLC12A" evidence="7">
    <location>
        <begin position="37"/>
        <end position="157"/>
    </location>
</feature>
<reference evidence="8" key="2">
    <citation type="journal article" date="2023" name="Proc. Natl. Acad. Sci. U.S.A.">
        <title>A global phylogenomic analysis of the shiitake genus Lentinula.</title>
        <authorList>
            <person name="Sierra-Patev S."/>
            <person name="Min B."/>
            <person name="Naranjo-Ortiz M."/>
            <person name="Looney B."/>
            <person name="Konkel Z."/>
            <person name="Slot J.C."/>
            <person name="Sakamoto Y."/>
            <person name="Steenwyk J.L."/>
            <person name="Rokas A."/>
            <person name="Carro J."/>
            <person name="Camarero S."/>
            <person name="Ferreira P."/>
            <person name="Molpeceres G."/>
            <person name="Ruiz-Duenas F.J."/>
            <person name="Serrano A."/>
            <person name="Henrissat B."/>
            <person name="Drula E."/>
            <person name="Hughes K.W."/>
            <person name="Mata J.L."/>
            <person name="Ishikawa N.K."/>
            <person name="Vargas-Isla R."/>
            <person name="Ushijima S."/>
            <person name="Smith C.A."/>
            <person name="Donoghue J."/>
            <person name="Ahrendt S."/>
            <person name="Andreopoulos W."/>
            <person name="He G."/>
            <person name="LaButti K."/>
            <person name="Lipzen A."/>
            <person name="Ng V."/>
            <person name="Riley R."/>
            <person name="Sandor L."/>
            <person name="Barry K."/>
            <person name="Martinez A.T."/>
            <person name="Xiao Y."/>
            <person name="Gibbons J.G."/>
            <person name="Terashima K."/>
            <person name="Grigoriev I.V."/>
            <person name="Hibbett D."/>
        </authorList>
    </citation>
    <scope>NUCLEOTIDE SEQUENCE</scope>
    <source>
        <strain evidence="8">ET3784</strain>
    </source>
</reference>
<dbReference type="Proteomes" id="UP001176059">
    <property type="component" value="Unassembled WGS sequence"/>
</dbReference>
<keyword evidence="2 6" id="KW-0812">Transmembrane</keyword>
<name>A0AA38JE97_9AGAR</name>
<evidence type="ECO:0000256" key="5">
    <source>
        <dbReference type="SAM" id="MobiDB-lite"/>
    </source>
</evidence>
<evidence type="ECO:0000313" key="9">
    <source>
        <dbReference type="Proteomes" id="UP001176059"/>
    </source>
</evidence>
<dbReference type="Pfam" id="PF00324">
    <property type="entry name" value="AA_permease"/>
    <property type="match status" value="3"/>
</dbReference>
<proteinExistence type="predicted"/>
<dbReference type="InterPro" id="IPR050524">
    <property type="entry name" value="APC_YAT"/>
</dbReference>
<protein>
    <submittedName>
        <fullName evidence="8">Amino acid permease-domain-containing protein</fullName>
    </submittedName>
</protein>
<feature type="domain" description="Amino acid permease/ SLC12A" evidence="7">
    <location>
        <begin position="293"/>
        <end position="346"/>
    </location>
</feature>
<comment type="subcellular location">
    <subcellularLocation>
        <location evidence="1">Membrane</location>
        <topology evidence="1">Multi-pass membrane protein</topology>
    </subcellularLocation>
</comment>
<evidence type="ECO:0000313" key="8">
    <source>
        <dbReference type="EMBL" id="KAJ3712083.1"/>
    </source>
</evidence>
<reference evidence="8" key="1">
    <citation type="submission" date="2022-08" db="EMBL/GenBank/DDBJ databases">
        <authorList>
            <consortium name="DOE Joint Genome Institute"/>
            <person name="Min B."/>
            <person name="Sierra-Patev S."/>
            <person name="Naranjo-Ortiz M."/>
            <person name="Looney B."/>
            <person name="Konkel Z."/>
            <person name="Slot J.C."/>
            <person name="Sakamoto Y."/>
            <person name="Steenwyk J.L."/>
            <person name="Rokas A."/>
            <person name="Carro J."/>
            <person name="Camarero S."/>
            <person name="Ferreira P."/>
            <person name="Molpeceres G."/>
            <person name="Ruiz-duenas F.J."/>
            <person name="Serrano A."/>
            <person name="Henrissat B."/>
            <person name="Drula E."/>
            <person name="Hughes K.W."/>
            <person name="Mata J.L."/>
            <person name="Ishikawa N.K."/>
            <person name="Vargas-Isla R."/>
            <person name="Ushijima S."/>
            <person name="Smith C.A."/>
            <person name="Ahrendt S."/>
            <person name="Andreopoulos W."/>
            <person name="He G."/>
            <person name="LaButti K."/>
            <person name="Lipzen A."/>
            <person name="Ng V."/>
            <person name="Riley R."/>
            <person name="Sandor L."/>
            <person name="Barry K."/>
            <person name="Martinez A.T."/>
            <person name="Xiao Y."/>
            <person name="Gibbons J.G."/>
            <person name="Terashima K."/>
            <person name="Hibbett D.S."/>
            <person name="Grigoriev I.V."/>
        </authorList>
    </citation>
    <scope>NUCLEOTIDE SEQUENCE</scope>
    <source>
        <strain evidence="8">ET3784</strain>
    </source>
</reference>
<feature type="region of interest" description="Disordered" evidence="5">
    <location>
        <begin position="470"/>
        <end position="562"/>
    </location>
</feature>
<dbReference type="PANTHER" id="PTHR43341:SF12">
    <property type="entry name" value="AMINO ACID TRANSPORTER (EUROFUNG)"/>
    <property type="match status" value="1"/>
</dbReference>
<keyword evidence="4 6" id="KW-0472">Membrane</keyword>
<evidence type="ECO:0000256" key="2">
    <source>
        <dbReference type="ARBA" id="ARBA00022692"/>
    </source>
</evidence>
<feature type="domain" description="Amino acid permease/ SLC12A" evidence="7">
    <location>
        <begin position="226"/>
        <end position="291"/>
    </location>
</feature>
<gene>
    <name evidence="8" type="ORF">DFJ43DRAFT_1167140</name>
</gene>
<dbReference type="InterPro" id="IPR004841">
    <property type="entry name" value="AA-permease/SLC12A_dom"/>
</dbReference>
<organism evidence="8 9">
    <name type="scientific">Lentinula guzmanii</name>
    <dbReference type="NCBI Taxonomy" id="2804957"/>
    <lineage>
        <taxon>Eukaryota</taxon>
        <taxon>Fungi</taxon>
        <taxon>Dikarya</taxon>
        <taxon>Basidiomycota</taxon>
        <taxon>Agaricomycotina</taxon>
        <taxon>Agaricomycetes</taxon>
        <taxon>Agaricomycetidae</taxon>
        <taxon>Agaricales</taxon>
        <taxon>Marasmiineae</taxon>
        <taxon>Omphalotaceae</taxon>
        <taxon>Lentinula</taxon>
    </lineage>
</organism>
<dbReference type="GO" id="GO:0016020">
    <property type="term" value="C:membrane"/>
    <property type="evidence" value="ECO:0007669"/>
    <property type="project" value="UniProtKB-SubCell"/>
</dbReference>
<dbReference type="Gene3D" id="1.20.1740.10">
    <property type="entry name" value="Amino acid/polyamine transporter I"/>
    <property type="match status" value="1"/>
</dbReference>
<keyword evidence="3 6" id="KW-1133">Transmembrane helix</keyword>
<feature type="compositionally biased region" description="Low complexity" evidence="5">
    <location>
        <begin position="476"/>
        <end position="488"/>
    </location>
</feature>
<feature type="transmembrane region" description="Helical" evidence="6">
    <location>
        <begin position="85"/>
        <end position="102"/>
    </location>
</feature>
<dbReference type="PANTHER" id="PTHR43341">
    <property type="entry name" value="AMINO ACID PERMEASE"/>
    <property type="match status" value="1"/>
</dbReference>
<keyword evidence="9" id="KW-1185">Reference proteome</keyword>
<evidence type="ECO:0000256" key="4">
    <source>
        <dbReference type="ARBA" id="ARBA00023136"/>
    </source>
</evidence>
<dbReference type="AlphaFoldDB" id="A0AA38JE97"/>
<feature type="region of interest" description="Disordered" evidence="5">
    <location>
        <begin position="367"/>
        <end position="391"/>
    </location>
</feature>
<sequence>MLQAKMKKRHLTMIAVGAFSFVCLDCTYASQVSVQVFSSGSALKVRGPAAILIGWIIMGVMLAIGEISILYPLSGGFAKRFLDPGFALAMGWNYFLQWAVVLPLEITAARTTVQYWTEKVFIAVWITVFWVVVMIICLFGTLDYAEEKFWSSCLKLVDSKSDHFPGFAFVEVGQQVGNTTATSEGLCGRIQALSQMDFRVFVQSPLQPLLPSPERNLSVLLLVIRETPDPRATMPGAVKGTFWPTTVIYITSLTITGLLVPWTNERLLGGTSAAASPFVIVLDNAKIPGLNRCCLCHIRFRRAWKVQGHSVEELLFKALGGVWGSWLGLILIVIVLIAPFHVALFSIGGVSGGPALLSLCPDSQPKSPLDTMRKGYDENKDLERQREEQRINDEALDAARAEQAKARTGVMQIEKKIKKGEKALDSKARNQASKTIRTKSTVIQKLQTGVSLRDDVMSMPQRIQRLRDEIKGLGESKSSSATAVPSSTRPICIPKNDHRCNLDPKAANSGKDSVPPHSIPASTEPPPVSPEVNQTVRNQVCSFESKNNDMKVSSDDLAGQYN</sequence>